<evidence type="ECO:0000256" key="6">
    <source>
        <dbReference type="ARBA" id="ARBA00023110"/>
    </source>
</evidence>
<dbReference type="FunFam" id="1.20.120.1150:FF:000003">
    <property type="entry name" value="Serine/threonine-protein phosphatase 2A activator"/>
    <property type="match status" value="1"/>
</dbReference>
<evidence type="ECO:0000256" key="7">
    <source>
        <dbReference type="ARBA" id="ARBA00023235"/>
    </source>
</evidence>
<evidence type="ECO:0000256" key="11">
    <source>
        <dbReference type="SAM" id="MobiDB-lite"/>
    </source>
</evidence>
<dbReference type="AlphaFoldDB" id="A0A8H3EVL8"/>
<evidence type="ECO:0000256" key="2">
    <source>
        <dbReference type="ARBA" id="ARBA00004123"/>
    </source>
</evidence>
<dbReference type="GO" id="GO:0007052">
    <property type="term" value="P:mitotic spindle organization"/>
    <property type="evidence" value="ECO:0007669"/>
    <property type="project" value="TreeGrafter"/>
</dbReference>
<dbReference type="EMBL" id="CAJPDR010000038">
    <property type="protein sequence ID" value="CAF9909681.1"/>
    <property type="molecule type" value="Genomic_DNA"/>
</dbReference>
<gene>
    <name evidence="12" type="primary">RRD1</name>
    <name evidence="12" type="ORF">ALECFALPRED_005971</name>
</gene>
<accession>A0A8H3EVL8</accession>
<reference evidence="12" key="1">
    <citation type="submission" date="2021-03" db="EMBL/GenBank/DDBJ databases">
        <authorList>
            <person name="Tagirdzhanova G."/>
        </authorList>
    </citation>
    <scope>NUCLEOTIDE SEQUENCE</scope>
</reference>
<feature type="compositionally biased region" description="Low complexity" evidence="11">
    <location>
        <begin position="478"/>
        <end position="505"/>
    </location>
</feature>
<comment type="catalytic activity">
    <reaction evidence="1 10">
        <text>[protein]-peptidylproline (omega=180) = [protein]-peptidylproline (omega=0)</text>
        <dbReference type="Rhea" id="RHEA:16237"/>
        <dbReference type="Rhea" id="RHEA-COMP:10747"/>
        <dbReference type="Rhea" id="RHEA-COMP:10748"/>
        <dbReference type="ChEBI" id="CHEBI:83833"/>
        <dbReference type="ChEBI" id="CHEBI:83834"/>
        <dbReference type="EC" id="5.2.1.8"/>
    </reaction>
</comment>
<dbReference type="Pfam" id="PF03095">
    <property type="entry name" value="PTPA"/>
    <property type="match status" value="1"/>
</dbReference>
<comment type="function">
    <text evidence="9">PPIases accelerate the folding of proteins. It catalyzes the cis-trans isomerization of proline imidic peptide bonds in oligopeptides. Acts as a regulatory subunit for PP2A-like phosphatases modulating their activity or substrate specificity, probably by inducing a conformational change in the catalytic subunit, a direct target of the PPIase. Can reactivate inactive phosphatase PP2A-phosphatase methylesterase complexes (PP2Ai) in presence of ATP and Mg(2+) by dissociating the inactive form from the complex.</text>
</comment>
<evidence type="ECO:0000256" key="5">
    <source>
        <dbReference type="ARBA" id="ARBA00022490"/>
    </source>
</evidence>
<evidence type="ECO:0000256" key="1">
    <source>
        <dbReference type="ARBA" id="ARBA00000971"/>
    </source>
</evidence>
<dbReference type="InterPro" id="IPR037218">
    <property type="entry name" value="PTPA_sf"/>
</dbReference>
<dbReference type="EC" id="5.2.1.8" evidence="10"/>
<organism evidence="12 13">
    <name type="scientific">Alectoria fallacina</name>
    <dbReference type="NCBI Taxonomy" id="1903189"/>
    <lineage>
        <taxon>Eukaryota</taxon>
        <taxon>Fungi</taxon>
        <taxon>Dikarya</taxon>
        <taxon>Ascomycota</taxon>
        <taxon>Pezizomycotina</taxon>
        <taxon>Lecanoromycetes</taxon>
        <taxon>OSLEUM clade</taxon>
        <taxon>Lecanoromycetidae</taxon>
        <taxon>Lecanorales</taxon>
        <taxon>Lecanorineae</taxon>
        <taxon>Parmeliaceae</taxon>
        <taxon>Alectoria</taxon>
    </lineage>
</organism>
<feature type="compositionally biased region" description="Pro residues" evidence="11">
    <location>
        <begin position="514"/>
        <end position="526"/>
    </location>
</feature>
<sequence>MDEPAATSIPHSASNAPSLELLSRTQPHIFINPLKKIDEGQDVSTFLISKAYGDIMTFLLQLNRAMFPLYNQDVSTSGKKRVQTWDVDCQAIEYSETVRNLRHLLEELDQIIDEVPPDPGPRRFGNASFKKWYQTVEERTSGLLKSRLSKSTLQYPHDSDVTAESELSSYFLGSFGSSQRLDYGSGHELSFLAFLGCIWKLGGFTSSSEHPHPGNDERAIVLGLIVPYLTLIRRLILTYTLEPAGSHGVWGLDDHSFIPYIFGSAQYGPAISPSDQRPIEGSRPNAPDPADVAKISAVERQRHQNMYFGAIGFIHDVKKGPFWEHSPMLYDISGIRTGWGKINKGMIKMYNAEVLSKFPVVQHFPFGSLFSFDQDPNAKPPPTSIHAANQPVRDGFGSSSAEKVAAPRESPQLGTPAPWASRATSVPGVEAVTAAPRASRGPPIPGPSVGTAAPWARGRTAMINPGDGAAAPLARKGTPSSAAESETAAPWASSQPAAASAALSPTRFPQSGARPPPPPAGRPIPPEAAGDDAAAQSMPPPTRAPWTKPP</sequence>
<dbReference type="Gene3D" id="1.20.120.1150">
    <property type="match status" value="1"/>
</dbReference>
<comment type="caution">
    <text evidence="12">The sequence shown here is derived from an EMBL/GenBank/DDBJ whole genome shotgun (WGS) entry which is preliminary data.</text>
</comment>
<keyword evidence="7 10" id="KW-0413">Isomerase</keyword>
<dbReference type="GO" id="GO:0003755">
    <property type="term" value="F:peptidyl-prolyl cis-trans isomerase activity"/>
    <property type="evidence" value="ECO:0007669"/>
    <property type="project" value="UniProtKB-KW"/>
</dbReference>
<feature type="region of interest" description="Disordered" evidence="11">
    <location>
        <begin position="434"/>
        <end position="453"/>
    </location>
</feature>
<evidence type="ECO:0000256" key="10">
    <source>
        <dbReference type="RuleBase" id="RU361210"/>
    </source>
</evidence>
<dbReference type="OrthoDB" id="16120at2759"/>
<dbReference type="CDD" id="cd04087">
    <property type="entry name" value="PTPA"/>
    <property type="match status" value="1"/>
</dbReference>
<evidence type="ECO:0000256" key="8">
    <source>
        <dbReference type="ARBA" id="ARBA00023242"/>
    </source>
</evidence>
<dbReference type="InterPro" id="IPR043170">
    <property type="entry name" value="PTPA_C_lid"/>
</dbReference>
<evidence type="ECO:0000256" key="9">
    <source>
        <dbReference type="ARBA" id="ARBA00025287"/>
    </source>
</evidence>
<dbReference type="GO" id="GO:0005634">
    <property type="term" value="C:nucleus"/>
    <property type="evidence" value="ECO:0007669"/>
    <property type="project" value="UniProtKB-SubCell"/>
</dbReference>
<evidence type="ECO:0000256" key="4">
    <source>
        <dbReference type="ARBA" id="ARBA00011019"/>
    </source>
</evidence>
<protein>
    <recommendedName>
        <fullName evidence="10">Serine/threonine-protein phosphatase 2A activator</fullName>
        <ecNumber evidence="10">5.2.1.8</ecNumber>
    </recommendedName>
    <alternativeName>
        <fullName evidence="10">Phosphotyrosyl phosphatase activator</fullName>
    </alternativeName>
</protein>
<keyword evidence="8" id="KW-0539">Nucleus</keyword>
<dbReference type="PANTHER" id="PTHR10012:SF3">
    <property type="entry name" value="SERINE_THREONINE-PROTEIN PHOSPHATASE 2A ACTIVATOR 1"/>
    <property type="match status" value="1"/>
</dbReference>
<dbReference type="GO" id="GO:0000159">
    <property type="term" value="C:protein phosphatase type 2A complex"/>
    <property type="evidence" value="ECO:0007669"/>
    <property type="project" value="TreeGrafter"/>
</dbReference>
<feature type="region of interest" description="Disordered" evidence="11">
    <location>
        <begin position="375"/>
        <end position="424"/>
    </location>
</feature>
<keyword evidence="13" id="KW-1185">Reference proteome</keyword>
<name>A0A8H3EVL8_9LECA</name>
<dbReference type="GO" id="GO:0008160">
    <property type="term" value="F:protein tyrosine phosphatase activator activity"/>
    <property type="evidence" value="ECO:0007669"/>
    <property type="project" value="TreeGrafter"/>
</dbReference>
<evidence type="ECO:0000313" key="12">
    <source>
        <dbReference type="EMBL" id="CAF9909681.1"/>
    </source>
</evidence>
<feature type="region of interest" description="Disordered" evidence="11">
    <location>
        <begin position="459"/>
        <end position="550"/>
    </location>
</feature>
<feature type="compositionally biased region" description="Pro residues" evidence="11">
    <location>
        <begin position="538"/>
        <end position="550"/>
    </location>
</feature>
<evidence type="ECO:0000256" key="3">
    <source>
        <dbReference type="ARBA" id="ARBA00004496"/>
    </source>
</evidence>
<dbReference type="GO" id="GO:0005737">
    <property type="term" value="C:cytoplasm"/>
    <property type="evidence" value="ECO:0007669"/>
    <property type="project" value="UniProtKB-SubCell"/>
</dbReference>
<comment type="subcellular location">
    <subcellularLocation>
        <location evidence="3 10">Cytoplasm</location>
    </subcellularLocation>
    <subcellularLocation>
        <location evidence="2">Nucleus</location>
    </subcellularLocation>
</comment>
<comment type="similarity">
    <text evidence="4 10">Belongs to the PTPA-type PPIase family.</text>
</comment>
<evidence type="ECO:0000313" key="13">
    <source>
        <dbReference type="Proteomes" id="UP000664203"/>
    </source>
</evidence>
<dbReference type="SUPFAM" id="SSF140984">
    <property type="entry name" value="PTPA-like"/>
    <property type="match status" value="1"/>
</dbReference>
<proteinExistence type="inferred from homology"/>
<dbReference type="Proteomes" id="UP000664203">
    <property type="component" value="Unassembled WGS sequence"/>
</dbReference>
<dbReference type="PANTHER" id="PTHR10012">
    <property type="entry name" value="SERINE/THREONINE-PROTEIN PHOSPHATASE 2A REGULATORY SUBUNIT B"/>
    <property type="match status" value="1"/>
</dbReference>
<keyword evidence="5 10" id="KW-0963">Cytoplasm</keyword>
<dbReference type="InterPro" id="IPR004327">
    <property type="entry name" value="Phstyr_phstse_ac"/>
</dbReference>
<keyword evidence="6 10" id="KW-0697">Rotamase</keyword>